<dbReference type="InterPro" id="IPR050474">
    <property type="entry name" value="Hel308_SKI2-like"/>
</dbReference>
<dbReference type="GO" id="GO:0016787">
    <property type="term" value="F:hydrolase activity"/>
    <property type="evidence" value="ECO:0007669"/>
    <property type="project" value="UniProtKB-KW"/>
</dbReference>
<evidence type="ECO:0000256" key="4">
    <source>
        <dbReference type="ARBA" id="ARBA00022840"/>
    </source>
</evidence>
<dbReference type="OrthoDB" id="9812126at2"/>
<evidence type="ECO:0000313" key="8">
    <source>
        <dbReference type="Proteomes" id="UP000316167"/>
    </source>
</evidence>
<dbReference type="GO" id="GO:0005524">
    <property type="term" value="F:ATP binding"/>
    <property type="evidence" value="ECO:0007669"/>
    <property type="project" value="UniProtKB-KW"/>
</dbReference>
<dbReference type="EMBL" id="VLLE01000004">
    <property type="protein sequence ID" value="TWI81696.1"/>
    <property type="molecule type" value="Genomic_DNA"/>
</dbReference>
<proteinExistence type="predicted"/>
<keyword evidence="8" id="KW-1185">Reference proteome</keyword>
<name>A0A562SM05_9BACT</name>
<dbReference type="PROSITE" id="PS51192">
    <property type="entry name" value="HELICASE_ATP_BIND_1"/>
    <property type="match status" value="1"/>
</dbReference>
<dbReference type="SMART" id="SM00487">
    <property type="entry name" value="DEXDc"/>
    <property type="match status" value="1"/>
</dbReference>
<dbReference type="AlphaFoldDB" id="A0A562SM05"/>
<organism evidence="7 8">
    <name type="scientific">Lacibacter cauensis</name>
    <dbReference type="NCBI Taxonomy" id="510947"/>
    <lineage>
        <taxon>Bacteria</taxon>
        <taxon>Pseudomonadati</taxon>
        <taxon>Bacteroidota</taxon>
        <taxon>Chitinophagia</taxon>
        <taxon>Chitinophagales</taxon>
        <taxon>Chitinophagaceae</taxon>
        <taxon>Lacibacter</taxon>
    </lineage>
</organism>
<keyword evidence="3 7" id="KW-0347">Helicase</keyword>
<gene>
    <name evidence="7" type="ORF">IQ13_2715</name>
</gene>
<sequence>MAENLSLLEINNLLRQNAINPQNAFSVIKSIANNLNQKNEVYLQEVILRVIEQRDMFGNYQSIINDFAREIGLFPYLDPKELNLADKIAYEFHRPDGVEQDNIVFHRAQARVYFELLDGKNVILSAPTSFGKSLVIDTIIATERFKNIAIVLPTIALIDETRKRLSRFRDLYKIITHSTQSVSDRNIFVLTQERVMEIINEVDVDFFVIDEFYKIQPTPQDQERSIILNQAFYKLLKKGGQFYLLGPNIENINSKVFPENVEINFIKTDYKTVITEKIKVAVPTNDEDALLNLCAELTEPTLIYCKSPKSANKVAKLLFDSGKFKKNQNNANAIEWLEEEYHPLWFLPKALKFGIGIHHGKIPRAISQFAVKAFNEDKLQFLVCTSTLIEGVNTKAKNVIIYDNKVANEKFDFFTFNNICGRSGRMFQHFIGRVFLFHEPPTEELPLVDFPLFSQTDEVPEKLLMQMDNDDLSQKSKDRIQTLSNNGILSIKTIKANSNIEPQSQIDLATFLKGNLRGYHYLLKWNRFPTYDQLKFACELIWKFLVDGGRVGGISSGSQLAFKINNLRTVGNIKDLIANEIDEDGEPEKVNEAIENILEFIRFWAQYNFPKYMMALNRIQKELYEDIDFQTGDYSYFSSQIECLFTDPLFVALDEYGIPIQTSNKIKDKLYTNGNFDDLLEQIRELPIESLEVTQFEKELLNDAQNQV</sequence>
<keyword evidence="4" id="KW-0067">ATP-binding</keyword>
<feature type="domain" description="Helicase ATP-binding" evidence="5">
    <location>
        <begin position="113"/>
        <end position="267"/>
    </location>
</feature>
<dbReference type="SMART" id="SM00490">
    <property type="entry name" value="HELICc"/>
    <property type="match status" value="1"/>
</dbReference>
<dbReference type="InterPro" id="IPR011545">
    <property type="entry name" value="DEAD/DEAH_box_helicase_dom"/>
</dbReference>
<dbReference type="RefSeq" id="WP_144886877.1">
    <property type="nucleotide sequence ID" value="NZ_VLLE01000004.1"/>
</dbReference>
<dbReference type="Pfam" id="PF00270">
    <property type="entry name" value="DEAD"/>
    <property type="match status" value="1"/>
</dbReference>
<keyword evidence="2" id="KW-0378">Hydrolase</keyword>
<dbReference type="Pfam" id="PF00271">
    <property type="entry name" value="Helicase_C"/>
    <property type="match status" value="1"/>
</dbReference>
<evidence type="ECO:0000256" key="1">
    <source>
        <dbReference type="ARBA" id="ARBA00022741"/>
    </source>
</evidence>
<evidence type="ECO:0000256" key="3">
    <source>
        <dbReference type="ARBA" id="ARBA00022806"/>
    </source>
</evidence>
<keyword evidence="1" id="KW-0547">Nucleotide-binding</keyword>
<evidence type="ECO:0000256" key="2">
    <source>
        <dbReference type="ARBA" id="ARBA00022801"/>
    </source>
</evidence>
<evidence type="ECO:0000259" key="6">
    <source>
        <dbReference type="PROSITE" id="PS51194"/>
    </source>
</evidence>
<protein>
    <submittedName>
        <fullName evidence="7">Helicase-like protein</fullName>
    </submittedName>
</protein>
<comment type="caution">
    <text evidence="7">The sequence shown here is derived from an EMBL/GenBank/DDBJ whole genome shotgun (WGS) entry which is preliminary data.</text>
</comment>
<dbReference type="InterPro" id="IPR014001">
    <property type="entry name" value="Helicase_ATP-bd"/>
</dbReference>
<dbReference type="InterPro" id="IPR027417">
    <property type="entry name" value="P-loop_NTPase"/>
</dbReference>
<dbReference type="PANTHER" id="PTHR47961:SF6">
    <property type="entry name" value="DNA-DIRECTED DNA POLYMERASE"/>
    <property type="match status" value="1"/>
</dbReference>
<dbReference type="PANTHER" id="PTHR47961">
    <property type="entry name" value="DNA POLYMERASE THETA, PUTATIVE (AFU_ORTHOLOGUE AFUA_1G05260)-RELATED"/>
    <property type="match status" value="1"/>
</dbReference>
<feature type="domain" description="Helicase C-terminal" evidence="6">
    <location>
        <begin position="286"/>
        <end position="484"/>
    </location>
</feature>
<evidence type="ECO:0000313" key="7">
    <source>
        <dbReference type="EMBL" id="TWI81696.1"/>
    </source>
</evidence>
<dbReference type="GO" id="GO:0003676">
    <property type="term" value="F:nucleic acid binding"/>
    <property type="evidence" value="ECO:0007669"/>
    <property type="project" value="InterPro"/>
</dbReference>
<dbReference type="Proteomes" id="UP000316167">
    <property type="component" value="Unassembled WGS sequence"/>
</dbReference>
<dbReference type="SUPFAM" id="SSF52540">
    <property type="entry name" value="P-loop containing nucleoside triphosphate hydrolases"/>
    <property type="match status" value="2"/>
</dbReference>
<dbReference type="GO" id="GO:0004386">
    <property type="term" value="F:helicase activity"/>
    <property type="evidence" value="ECO:0007669"/>
    <property type="project" value="UniProtKB-KW"/>
</dbReference>
<dbReference type="InterPro" id="IPR001650">
    <property type="entry name" value="Helicase_C-like"/>
</dbReference>
<accession>A0A562SM05</accession>
<dbReference type="PROSITE" id="PS51194">
    <property type="entry name" value="HELICASE_CTER"/>
    <property type="match status" value="1"/>
</dbReference>
<evidence type="ECO:0000259" key="5">
    <source>
        <dbReference type="PROSITE" id="PS51192"/>
    </source>
</evidence>
<reference evidence="7 8" key="1">
    <citation type="journal article" date="2015" name="Stand. Genomic Sci.">
        <title>Genomic Encyclopedia of Bacterial and Archaeal Type Strains, Phase III: the genomes of soil and plant-associated and newly described type strains.</title>
        <authorList>
            <person name="Whitman W.B."/>
            <person name="Woyke T."/>
            <person name="Klenk H.P."/>
            <person name="Zhou Y."/>
            <person name="Lilburn T.G."/>
            <person name="Beck B.J."/>
            <person name="De Vos P."/>
            <person name="Vandamme P."/>
            <person name="Eisen J.A."/>
            <person name="Garrity G."/>
            <person name="Hugenholtz P."/>
            <person name="Kyrpides N.C."/>
        </authorList>
    </citation>
    <scope>NUCLEOTIDE SEQUENCE [LARGE SCALE GENOMIC DNA]</scope>
    <source>
        <strain evidence="7 8">CGMCC 1.7271</strain>
    </source>
</reference>
<dbReference type="Gene3D" id="3.40.50.300">
    <property type="entry name" value="P-loop containing nucleotide triphosphate hydrolases"/>
    <property type="match status" value="2"/>
</dbReference>